<dbReference type="Gene3D" id="3.40.50.1460">
    <property type="match status" value="1"/>
</dbReference>
<dbReference type="KEGG" id="caby:Cabys_878"/>
<dbReference type="Gene3D" id="2.60.40.10">
    <property type="entry name" value="Immunoglobulins"/>
    <property type="match status" value="1"/>
</dbReference>
<dbReference type="InterPro" id="IPR013783">
    <property type="entry name" value="Ig-like_fold"/>
</dbReference>
<dbReference type="Gene3D" id="2.60.40.3800">
    <property type="match status" value="1"/>
</dbReference>
<dbReference type="InterPro" id="IPR029031">
    <property type="entry name" value="Gingipain_N_sf"/>
</dbReference>
<dbReference type="InterPro" id="IPR029030">
    <property type="entry name" value="Caspase-like_dom_sf"/>
</dbReference>
<evidence type="ECO:0000313" key="8">
    <source>
        <dbReference type="Proteomes" id="UP000004671"/>
    </source>
</evidence>
<dbReference type="Pfam" id="PF13860">
    <property type="entry name" value="FlgD_ig"/>
    <property type="match status" value="1"/>
</dbReference>
<evidence type="ECO:0000259" key="3">
    <source>
        <dbReference type="Pfam" id="PF01364"/>
    </source>
</evidence>
<dbReference type="InterPro" id="IPR026444">
    <property type="entry name" value="Secre_tail"/>
</dbReference>
<dbReference type="eggNOG" id="COG4935">
    <property type="taxonomic scope" value="Bacteria"/>
</dbReference>
<dbReference type="GO" id="GO:0005576">
    <property type="term" value="C:extracellular region"/>
    <property type="evidence" value="ECO:0007669"/>
    <property type="project" value="UniProtKB-SubCell"/>
</dbReference>
<feature type="domain" description="Gingipain propeptide" evidence="4">
    <location>
        <begin position="33"/>
        <end position="187"/>
    </location>
</feature>
<dbReference type="RefSeq" id="WP_006928887.1">
    <property type="nucleotide sequence ID" value="NZ_CM001402.1"/>
</dbReference>
<dbReference type="Gene3D" id="3.40.50.10390">
    <property type="entry name" value="Gingipain r, domain 1"/>
    <property type="match status" value="1"/>
</dbReference>
<evidence type="ECO:0000313" key="7">
    <source>
        <dbReference type="EMBL" id="EHO41712.1"/>
    </source>
</evidence>
<dbReference type="eggNOG" id="COG2911">
    <property type="taxonomic scope" value="Bacteria"/>
</dbReference>
<dbReference type="OrthoDB" id="5294031at2"/>
<dbReference type="SUPFAM" id="SSF49464">
    <property type="entry name" value="Carboxypeptidase regulatory domain-like"/>
    <property type="match status" value="1"/>
</dbReference>
<dbReference type="PaxDb" id="880073-Calab_2101"/>
<dbReference type="Pfam" id="PF08126">
    <property type="entry name" value="Propeptide_C25"/>
    <property type="match status" value="1"/>
</dbReference>
<name>H1XVF4_CALAY</name>
<dbReference type="NCBIfam" id="TIGR04183">
    <property type="entry name" value="Por_Secre_tail"/>
    <property type="match status" value="1"/>
</dbReference>
<dbReference type="EMBL" id="CM001402">
    <property type="protein sequence ID" value="EHO41712.1"/>
    <property type="molecule type" value="Genomic_DNA"/>
</dbReference>
<dbReference type="InterPro" id="IPR025965">
    <property type="entry name" value="FlgD/Vpr_Ig-like"/>
</dbReference>
<dbReference type="Proteomes" id="UP000183868">
    <property type="component" value="Chromosome"/>
</dbReference>
<feature type="domain" description="Gingipain" evidence="3">
    <location>
        <begin position="231"/>
        <end position="568"/>
    </location>
</feature>
<dbReference type="InterPro" id="IPR012600">
    <property type="entry name" value="Propeptide_C25"/>
</dbReference>
<proteinExistence type="predicted"/>
<evidence type="ECO:0000259" key="4">
    <source>
        <dbReference type="Pfam" id="PF08126"/>
    </source>
</evidence>
<protein>
    <submittedName>
        <fullName evidence="7">Peptidase C25 gingipain</fullName>
    </submittedName>
    <submittedName>
        <fullName evidence="6">Peptidase family C25, C terminal ig-like domain</fullName>
    </submittedName>
</protein>
<dbReference type="InParanoid" id="H1XVF4"/>
<accession>H1XVF4</accession>
<dbReference type="GO" id="GO:0006508">
    <property type="term" value="P:proteolysis"/>
    <property type="evidence" value="ECO:0007669"/>
    <property type="project" value="InterPro"/>
</dbReference>
<reference evidence="6 9" key="2">
    <citation type="submission" date="2016-11" db="EMBL/GenBank/DDBJ databases">
        <title>Genomic analysis of Caldithrix abyssi and proposal of a novel bacterial phylum Caldithrichaeota.</title>
        <authorList>
            <person name="Kublanov I."/>
            <person name="Sigalova O."/>
            <person name="Gavrilov S."/>
            <person name="Lebedinsky A."/>
            <person name="Ivanova N."/>
            <person name="Daum C."/>
            <person name="Reddy T."/>
            <person name="Klenk H.P."/>
            <person name="Goker M."/>
            <person name="Reva O."/>
            <person name="Miroshnichenko M."/>
            <person name="Kyprides N."/>
            <person name="Woyke T."/>
            <person name="Gelfand M."/>
        </authorList>
    </citation>
    <scope>NUCLEOTIDE SEQUENCE [LARGE SCALE GENOMIC DNA]</scope>
    <source>
        <strain evidence="6 9">LF13</strain>
    </source>
</reference>
<reference evidence="7 8" key="1">
    <citation type="submission" date="2011-09" db="EMBL/GenBank/DDBJ databases">
        <title>The permanent draft genome of Caldithrix abyssi DSM 13497.</title>
        <authorList>
            <consortium name="US DOE Joint Genome Institute (JGI-PGF)"/>
            <person name="Lucas S."/>
            <person name="Han J."/>
            <person name="Lapidus A."/>
            <person name="Bruce D."/>
            <person name="Goodwin L."/>
            <person name="Pitluck S."/>
            <person name="Peters L."/>
            <person name="Kyrpides N."/>
            <person name="Mavromatis K."/>
            <person name="Ivanova N."/>
            <person name="Mikhailova N."/>
            <person name="Chertkov O."/>
            <person name="Detter J.C."/>
            <person name="Tapia R."/>
            <person name="Han C."/>
            <person name="Land M."/>
            <person name="Hauser L."/>
            <person name="Markowitz V."/>
            <person name="Cheng J.-F."/>
            <person name="Hugenholtz P."/>
            <person name="Woyke T."/>
            <person name="Wu D."/>
            <person name="Spring S."/>
            <person name="Brambilla E."/>
            <person name="Klenk H.-P."/>
            <person name="Eisen J.A."/>
        </authorList>
    </citation>
    <scope>NUCLEOTIDE SEQUENCE [LARGE SCALE GENOMIC DNA]</scope>
    <source>
        <strain evidence="7 8">DSM 13497</strain>
    </source>
</reference>
<feature type="signal peptide" evidence="2">
    <location>
        <begin position="1"/>
        <end position="18"/>
    </location>
</feature>
<organism evidence="7 8">
    <name type="scientific">Caldithrix abyssi DSM 13497</name>
    <dbReference type="NCBI Taxonomy" id="880073"/>
    <lineage>
        <taxon>Bacteria</taxon>
        <taxon>Pseudomonadati</taxon>
        <taxon>Calditrichota</taxon>
        <taxon>Calditrichia</taxon>
        <taxon>Calditrichales</taxon>
        <taxon>Calditrichaceae</taxon>
        <taxon>Caldithrix</taxon>
    </lineage>
</organism>
<evidence type="ECO:0000259" key="5">
    <source>
        <dbReference type="Pfam" id="PF13860"/>
    </source>
</evidence>
<dbReference type="Pfam" id="PF01364">
    <property type="entry name" value="Peptidase_C25"/>
    <property type="match status" value="1"/>
</dbReference>
<dbReference type="SUPFAM" id="SSF49854">
    <property type="entry name" value="Spermadhesin, CUB domain"/>
    <property type="match status" value="1"/>
</dbReference>
<dbReference type="AlphaFoldDB" id="H1XVF4"/>
<evidence type="ECO:0000313" key="6">
    <source>
        <dbReference type="EMBL" id="APF17629.1"/>
    </source>
</evidence>
<evidence type="ECO:0000313" key="9">
    <source>
        <dbReference type="Proteomes" id="UP000183868"/>
    </source>
</evidence>
<feature type="domain" description="FlgD/Vpr Ig-like" evidence="5">
    <location>
        <begin position="1046"/>
        <end position="1102"/>
    </location>
</feature>
<dbReference type="Gene3D" id="2.60.40.4070">
    <property type="match status" value="1"/>
</dbReference>
<evidence type="ECO:0000256" key="1">
    <source>
        <dbReference type="ARBA" id="ARBA00022729"/>
    </source>
</evidence>
<dbReference type="Proteomes" id="UP000004671">
    <property type="component" value="Chromosome"/>
</dbReference>
<dbReference type="EMBL" id="CP018099">
    <property type="protein sequence ID" value="APF17629.1"/>
    <property type="molecule type" value="Genomic_DNA"/>
</dbReference>
<dbReference type="InterPro" id="IPR008969">
    <property type="entry name" value="CarboxyPept-like_regulatory"/>
</dbReference>
<dbReference type="SUPFAM" id="SSF52129">
    <property type="entry name" value="Caspase-like"/>
    <property type="match status" value="1"/>
</dbReference>
<dbReference type="GO" id="GO:0046872">
    <property type="term" value="F:metal ion binding"/>
    <property type="evidence" value="ECO:0007669"/>
    <property type="project" value="UniProtKB-KW"/>
</dbReference>
<dbReference type="GO" id="GO:0004197">
    <property type="term" value="F:cysteine-type endopeptidase activity"/>
    <property type="evidence" value="ECO:0007669"/>
    <property type="project" value="InterPro"/>
</dbReference>
<gene>
    <name evidence="6" type="ORF">Cabys_878</name>
    <name evidence="7" type="ORF">Calab_2101</name>
</gene>
<dbReference type="STRING" id="880073.Cabys_878"/>
<sequence precursor="true">MRFFNLFFLFIFSASLLARDYQIDYQKIASDAHQLTFTLFNYEIKIVDEDGSVFSDLDFSSSVKLEQKGYAALPFVHATLQLPPLKNMDLHIEAVETEEIQLRYPMLPSRGVIYRNQDPDTIPYWIDPASITDSWYPEAFVRQSRPFILKDVRGATVYFYPFQYNAATKTLKVFKSIKITLTENDSNPINPLIRMPGYKILPEMDGIYQTTFLNYTRNTQDLDYGQHGDILVISTDRDTAAVAPYIVWKREKGFNVALEVVPKGTNVKSLIQQKYDENNNLLYVLLIGDYDDVQSDKGTSENGPMDPQLGCVVGDDYYADISVGRLSANSPADVTVQVNKIIEYEKNPDAGMDWYKSALGIGSAEGSGSGDDGEVDKDHIQNIWDNKLDPFTYDIFSTAYDPGATDAMVANAVNDGVSIINYCGHGSMTSWGTTGFDNNDVANLTNGDMLPFIFSVACVNGAFDDGDCFAEAWLQKDNGGAVMFLGSTINQPWQPPMRGQDYFNDILIGGYNYDDHPGQNGINTHEQRTFIGSIVINGFALMLNESSSSSDVETVQTWCTFGDPALQVRTQAPADVTLSNENIEAGTPFSTTVTSGGQPVADAMVCISQNGMYYSALTDANGQVTIEHTFEQDSALLVVTAFNKQTVYKKIPVSGGQGPNIVVDSYQINDQSTGNNNAQVEYQEQFYLDVAAKNIGNEPGIDVDAQLSSNDTYIQIQDNSHFYGTIDTSAVVPGPQAFLLQAADGTPDQHTVNCTVTFSDTSTRQWTSDISFVVNAPDLGNGSLTIYDGAQGDDDGILDAGETADMSIPLFNQGHAASESGKATLTTSSPYLTIHTDSVAIAPLAVQDTVACVFTVSASSDAPEGEVAELYFNAVCGAYTSIDTFKINIGGKAIYLMQDGTFEVTDGYFYDSGGKDGNYGTSENSTLTFLPADRAAVKVVFHSFSTIANYDKLYIYDGPDDTYPQVPGSPFSGDQNPGEIEATNDAGALTFHFVSNPILGGTGWEADVFTTGVSAARERSAAINDFRLLNNYPNPFNPSTTIRFQIPRQTEVQILIFNLLGQKVKTLFEGKRGVGIHQLSWDGHDDAGQAVSSGIYIVQARAGQHVARQKILLVK</sequence>
<dbReference type="InterPro" id="IPR035914">
    <property type="entry name" value="Sperma_CUB_dom_sf"/>
</dbReference>
<dbReference type="InterPro" id="IPR038490">
    <property type="entry name" value="Gingipain_propep_sf"/>
</dbReference>
<keyword evidence="8" id="KW-1185">Reference proteome</keyword>
<dbReference type="eggNOG" id="COG1361">
    <property type="taxonomic scope" value="Bacteria"/>
</dbReference>
<dbReference type="Gene3D" id="2.60.120.290">
    <property type="entry name" value="Spermadhesin, CUB domain"/>
    <property type="match status" value="1"/>
</dbReference>
<evidence type="ECO:0000256" key="2">
    <source>
        <dbReference type="SAM" id="SignalP"/>
    </source>
</evidence>
<dbReference type="HOGENOM" id="CLU_267940_0_0_0"/>
<feature type="chain" id="PRO_5010497902" evidence="2">
    <location>
        <begin position="19"/>
        <end position="1115"/>
    </location>
</feature>
<keyword evidence="1 2" id="KW-0732">Signal</keyword>
<dbReference type="InterPro" id="IPR001769">
    <property type="entry name" value="Gingipain"/>
</dbReference>